<evidence type="ECO:0000256" key="1">
    <source>
        <dbReference type="SAM" id="MobiDB-lite"/>
    </source>
</evidence>
<evidence type="ECO:0008006" key="4">
    <source>
        <dbReference type="Google" id="ProtNLM"/>
    </source>
</evidence>
<reference evidence="3" key="1">
    <citation type="submission" date="2018-06" db="EMBL/GenBank/DDBJ databases">
        <authorList>
            <consortium name="Pathogen Informatics"/>
        </authorList>
    </citation>
    <scope>NUCLEOTIDE SEQUENCE [LARGE SCALE GENOMIC DNA]</scope>
    <source>
        <strain evidence="3">NCTC10115</strain>
    </source>
</reference>
<feature type="region of interest" description="Disordered" evidence="1">
    <location>
        <begin position="22"/>
        <end position="46"/>
    </location>
</feature>
<protein>
    <recommendedName>
        <fullName evidence="4">Lipoprotein and hemagglutinin (VlhA) family protein</fullName>
    </recommendedName>
</protein>
<dbReference type="EMBL" id="LS991952">
    <property type="protein sequence ID" value="SYV94447.1"/>
    <property type="molecule type" value="Genomic_DNA"/>
</dbReference>
<sequence>MIGGTGNSDTPYIGNLVFTLNTNTNMSSSDSNAPMAENPGSASNQS</sequence>
<organism evidence="2 3">
    <name type="scientific">Mycoplasmoides gallisepticum</name>
    <name type="common">Mycoplasma gallisepticum</name>
    <dbReference type="NCBI Taxonomy" id="2096"/>
    <lineage>
        <taxon>Bacteria</taxon>
        <taxon>Bacillati</taxon>
        <taxon>Mycoplasmatota</taxon>
        <taxon>Mycoplasmoidales</taxon>
        <taxon>Mycoplasmoidaceae</taxon>
        <taxon>Mycoplasmoides</taxon>
    </lineage>
</organism>
<gene>
    <name evidence="2" type="ORF">NCTC10115_00771</name>
</gene>
<accession>A0A3B0PEN9</accession>
<dbReference type="AlphaFoldDB" id="A0A3B0PEN9"/>
<name>A0A3B0PEN9_MYCGL</name>
<feature type="compositionally biased region" description="Low complexity" evidence="1">
    <location>
        <begin position="22"/>
        <end position="32"/>
    </location>
</feature>
<evidence type="ECO:0000313" key="3">
    <source>
        <dbReference type="Proteomes" id="UP000260136"/>
    </source>
</evidence>
<evidence type="ECO:0000313" key="2">
    <source>
        <dbReference type="EMBL" id="SYV94447.1"/>
    </source>
</evidence>
<proteinExistence type="predicted"/>
<dbReference type="Proteomes" id="UP000260136">
    <property type="component" value="Chromosome"/>
</dbReference>